<dbReference type="PANTHER" id="PTHR33026:SF7">
    <property type="entry name" value="OS03G0100275 PROTEIN"/>
    <property type="match status" value="1"/>
</dbReference>
<protein>
    <submittedName>
        <fullName evidence="1">Uncharacterized protein</fullName>
    </submittedName>
</protein>
<dbReference type="AlphaFoldDB" id="A0AAQ3TBG6"/>
<organism evidence="1 2">
    <name type="scientific">Paspalum notatum var. saurae</name>
    <dbReference type="NCBI Taxonomy" id="547442"/>
    <lineage>
        <taxon>Eukaryota</taxon>
        <taxon>Viridiplantae</taxon>
        <taxon>Streptophyta</taxon>
        <taxon>Embryophyta</taxon>
        <taxon>Tracheophyta</taxon>
        <taxon>Spermatophyta</taxon>
        <taxon>Magnoliopsida</taxon>
        <taxon>Liliopsida</taxon>
        <taxon>Poales</taxon>
        <taxon>Poaceae</taxon>
        <taxon>PACMAD clade</taxon>
        <taxon>Panicoideae</taxon>
        <taxon>Andropogonodae</taxon>
        <taxon>Paspaleae</taxon>
        <taxon>Paspalinae</taxon>
        <taxon>Paspalum</taxon>
    </lineage>
</organism>
<proteinExistence type="predicted"/>
<name>A0AAQ3TBG6_PASNO</name>
<accession>A0AAQ3TBG6</accession>
<keyword evidence="2" id="KW-1185">Reference proteome</keyword>
<dbReference type="EMBL" id="CP144748">
    <property type="protein sequence ID" value="WVZ69946.1"/>
    <property type="molecule type" value="Genomic_DNA"/>
</dbReference>
<evidence type="ECO:0000313" key="2">
    <source>
        <dbReference type="Proteomes" id="UP001341281"/>
    </source>
</evidence>
<dbReference type="Proteomes" id="UP001341281">
    <property type="component" value="Chromosome 04"/>
</dbReference>
<evidence type="ECO:0000313" key="1">
    <source>
        <dbReference type="EMBL" id="WVZ69946.1"/>
    </source>
</evidence>
<gene>
    <name evidence="1" type="ORF">U9M48_018659</name>
</gene>
<reference evidence="1 2" key="1">
    <citation type="submission" date="2024-02" db="EMBL/GenBank/DDBJ databases">
        <title>High-quality chromosome-scale genome assembly of Pensacola bahiagrass (Paspalum notatum Flugge var. saurae).</title>
        <authorList>
            <person name="Vega J.M."/>
            <person name="Podio M."/>
            <person name="Orjuela J."/>
            <person name="Siena L.A."/>
            <person name="Pessino S.C."/>
            <person name="Combes M.C."/>
            <person name="Mariac C."/>
            <person name="Albertini E."/>
            <person name="Pupilli F."/>
            <person name="Ortiz J.P.A."/>
            <person name="Leblanc O."/>
        </authorList>
    </citation>
    <scope>NUCLEOTIDE SEQUENCE [LARGE SCALE GENOMIC DNA]</scope>
    <source>
        <strain evidence="1">R1</strain>
        <tissue evidence="1">Leaf</tissue>
    </source>
</reference>
<sequence>MPPPGYVGRAPAFTGAAPSRRVQWDWGREKRSVNQVGFLLEKIGFLCRRGLTGVVLVSTFIQRAVQPLRFRHFPMWEYTGAADPDRFSGEELTSAEIRLRVIAITEGTSTANFFGSPLPSTIRSKRTW</sequence>
<dbReference type="PANTHER" id="PTHR33026">
    <property type="entry name" value="OS06G0360600 PROTEIN"/>
    <property type="match status" value="1"/>
</dbReference>